<evidence type="ECO:0000313" key="13">
    <source>
        <dbReference type="Proteomes" id="UP000179258"/>
    </source>
</evidence>
<evidence type="ECO:0000256" key="6">
    <source>
        <dbReference type="ARBA" id="ARBA00049157"/>
    </source>
</evidence>
<feature type="binding site" evidence="7 9">
    <location>
        <position position="34"/>
    </location>
    <ligand>
        <name>substrate</name>
    </ligand>
</feature>
<dbReference type="Proteomes" id="UP000179258">
    <property type="component" value="Unassembled WGS sequence"/>
</dbReference>
<comment type="caution">
    <text evidence="12">The sequence shown here is derived from an EMBL/GenBank/DDBJ whole genome shotgun (WGS) entry which is preliminary data.</text>
</comment>
<comment type="catalytic activity">
    <reaction evidence="6 7 10">
        <text>orotidine 5'-phosphate + H(+) = UMP + CO2</text>
        <dbReference type="Rhea" id="RHEA:11596"/>
        <dbReference type="ChEBI" id="CHEBI:15378"/>
        <dbReference type="ChEBI" id="CHEBI:16526"/>
        <dbReference type="ChEBI" id="CHEBI:57538"/>
        <dbReference type="ChEBI" id="CHEBI:57865"/>
        <dbReference type="EC" id="4.1.1.23"/>
    </reaction>
</comment>
<evidence type="ECO:0000256" key="4">
    <source>
        <dbReference type="ARBA" id="ARBA00022975"/>
    </source>
</evidence>
<dbReference type="Gene3D" id="3.20.20.70">
    <property type="entry name" value="Aldolase class I"/>
    <property type="match status" value="1"/>
</dbReference>
<dbReference type="PROSITE" id="PS50972">
    <property type="entry name" value="PTERIN_BINDING"/>
    <property type="match status" value="1"/>
</dbReference>
<dbReference type="SUPFAM" id="SSF51366">
    <property type="entry name" value="Ribulose-phoshate binding barrel"/>
    <property type="match status" value="1"/>
</dbReference>
<dbReference type="EC" id="4.1.1.23" evidence="7"/>
<feature type="binding site" evidence="7">
    <location>
        <begin position="62"/>
        <end position="71"/>
    </location>
    <ligand>
        <name>substrate</name>
    </ligand>
</feature>
<evidence type="ECO:0000259" key="11">
    <source>
        <dbReference type="PROSITE" id="PS50972"/>
    </source>
</evidence>
<evidence type="ECO:0000313" key="12">
    <source>
        <dbReference type="EMBL" id="OHA67010.1"/>
    </source>
</evidence>
<feature type="binding site" evidence="7 9">
    <location>
        <position position="207"/>
    </location>
    <ligand>
        <name>substrate</name>
    </ligand>
</feature>
<feature type="binding site" evidence="7 9">
    <location>
        <position position="117"/>
    </location>
    <ligand>
        <name>substrate</name>
    </ligand>
</feature>
<evidence type="ECO:0000256" key="9">
    <source>
        <dbReference type="PIRSR" id="PIRSR614732-2"/>
    </source>
</evidence>
<comment type="similarity">
    <text evidence="7">Belongs to the OMP decarboxylase family. Type 1 subfamily.</text>
</comment>
<feature type="active site" description="For OMPdecase activity" evidence="8">
    <location>
        <position position="64"/>
    </location>
</feature>
<keyword evidence="3 7" id="KW-0210">Decarboxylase</keyword>
<dbReference type="HAMAP" id="MF_01200_B">
    <property type="entry name" value="OMPdecase_type1_B"/>
    <property type="match status" value="1"/>
</dbReference>
<protein>
    <recommendedName>
        <fullName evidence="7">Orotidine 5'-phosphate decarboxylase</fullName>
        <ecNumber evidence="7">4.1.1.23</ecNumber>
    </recommendedName>
    <alternativeName>
        <fullName evidence="7">OMP decarboxylase</fullName>
        <shortName evidence="7">OMPDCase</shortName>
        <shortName evidence="7">OMPdecase</shortName>
    </alternativeName>
</protein>
<dbReference type="InterPro" id="IPR013785">
    <property type="entry name" value="Aldolase_TIM"/>
</dbReference>
<dbReference type="InterPro" id="IPR001754">
    <property type="entry name" value="OMPdeCOase_dom"/>
</dbReference>
<evidence type="ECO:0000256" key="3">
    <source>
        <dbReference type="ARBA" id="ARBA00022793"/>
    </source>
</evidence>
<dbReference type="CDD" id="cd04725">
    <property type="entry name" value="OMP_decarboxylase_like"/>
    <property type="match status" value="1"/>
</dbReference>
<dbReference type="InterPro" id="IPR000489">
    <property type="entry name" value="Pterin-binding_dom"/>
</dbReference>
<evidence type="ECO:0000256" key="5">
    <source>
        <dbReference type="ARBA" id="ARBA00023239"/>
    </source>
</evidence>
<feature type="binding site" evidence="7 9">
    <location>
        <position position="187"/>
    </location>
    <ligand>
        <name>substrate</name>
    </ligand>
</feature>
<evidence type="ECO:0000256" key="7">
    <source>
        <dbReference type="HAMAP-Rule" id="MF_01200"/>
    </source>
</evidence>
<feature type="active site" description="Proton donor" evidence="7">
    <location>
        <position position="64"/>
    </location>
</feature>
<feature type="active site" description="For OMPdecase activity" evidence="8">
    <location>
        <position position="67"/>
    </location>
</feature>
<dbReference type="GO" id="GO:0004590">
    <property type="term" value="F:orotidine-5'-phosphate decarboxylase activity"/>
    <property type="evidence" value="ECO:0007669"/>
    <property type="project" value="UniProtKB-UniRule"/>
</dbReference>
<feature type="binding site" evidence="7 9">
    <location>
        <position position="12"/>
    </location>
    <ligand>
        <name>substrate</name>
    </ligand>
</feature>
<dbReference type="Pfam" id="PF00215">
    <property type="entry name" value="OMPdecase"/>
    <property type="match status" value="1"/>
</dbReference>
<dbReference type="NCBIfam" id="NF001273">
    <property type="entry name" value="PRK00230.1"/>
    <property type="match status" value="1"/>
</dbReference>
<dbReference type="SMART" id="SM00934">
    <property type="entry name" value="OMPdecase"/>
    <property type="match status" value="1"/>
</dbReference>
<dbReference type="NCBIfam" id="TIGR01740">
    <property type="entry name" value="pyrF"/>
    <property type="match status" value="1"/>
</dbReference>
<dbReference type="GO" id="GO:0044205">
    <property type="term" value="P:'de novo' UMP biosynthetic process"/>
    <property type="evidence" value="ECO:0007669"/>
    <property type="project" value="UniProtKB-UniRule"/>
</dbReference>
<accession>A0A1G2R2E4</accession>
<dbReference type="GO" id="GO:0006207">
    <property type="term" value="P:'de novo' pyrimidine nucleobase biosynthetic process"/>
    <property type="evidence" value="ECO:0007669"/>
    <property type="project" value="InterPro"/>
</dbReference>
<feature type="domain" description="Pterin-binding" evidence="11">
    <location>
        <begin position="164"/>
        <end position="239"/>
    </location>
</feature>
<dbReference type="GO" id="GO:0005829">
    <property type="term" value="C:cytosol"/>
    <property type="evidence" value="ECO:0007669"/>
    <property type="project" value="TreeGrafter"/>
</dbReference>
<dbReference type="PROSITE" id="PS00156">
    <property type="entry name" value="OMPDECASE"/>
    <property type="match status" value="1"/>
</dbReference>
<comment type="subunit">
    <text evidence="7">Homodimer.</text>
</comment>
<gene>
    <name evidence="7" type="primary">pyrF</name>
    <name evidence="12" type="ORF">A3D59_01635</name>
</gene>
<dbReference type="PANTHER" id="PTHR32119:SF2">
    <property type="entry name" value="OROTIDINE 5'-PHOSPHATE DECARBOXYLASE"/>
    <property type="match status" value="1"/>
</dbReference>
<keyword evidence="5 7" id="KW-0456">Lyase</keyword>
<proteinExistence type="inferred from homology"/>
<dbReference type="InterPro" id="IPR011060">
    <property type="entry name" value="RibuloseP-bd_barrel"/>
</dbReference>
<dbReference type="GO" id="GO:0042558">
    <property type="term" value="P:pteridine-containing compound metabolic process"/>
    <property type="evidence" value="ECO:0007669"/>
    <property type="project" value="InterPro"/>
</dbReference>
<keyword evidence="4 7" id="KW-0665">Pyrimidine biosynthesis</keyword>
<dbReference type="AlphaFoldDB" id="A0A1G2R2E4"/>
<dbReference type="UniPathway" id="UPA00070">
    <property type="reaction ID" value="UER00120"/>
</dbReference>
<feature type="binding site" evidence="7 9">
    <location>
        <position position="208"/>
    </location>
    <ligand>
        <name>substrate</name>
    </ligand>
</feature>
<dbReference type="PANTHER" id="PTHR32119">
    <property type="entry name" value="OROTIDINE 5'-PHOSPHATE DECARBOXYLASE"/>
    <property type="match status" value="1"/>
</dbReference>
<comment type="pathway">
    <text evidence="2 7 10">Pyrimidine metabolism; UMP biosynthesis via de novo pathway; UMP from orotate: step 2/2.</text>
</comment>
<dbReference type="EMBL" id="MHTX01000047">
    <property type="protein sequence ID" value="OHA67010.1"/>
    <property type="molecule type" value="Genomic_DNA"/>
</dbReference>
<organism evidence="12 13">
    <name type="scientific">Candidatus Wildermuthbacteria bacterium RIFCSPHIGHO2_02_FULL_47_17</name>
    <dbReference type="NCBI Taxonomy" id="1802452"/>
    <lineage>
        <taxon>Bacteria</taxon>
        <taxon>Candidatus Wildermuthiibacteriota</taxon>
    </lineage>
</organism>
<evidence type="ECO:0000256" key="2">
    <source>
        <dbReference type="ARBA" id="ARBA00004861"/>
    </source>
</evidence>
<comment type="function">
    <text evidence="1 7">Catalyzes the decarboxylation of orotidine 5'-monophosphate (OMP) to uridine 5'-monophosphate (UMP).</text>
</comment>
<dbReference type="InterPro" id="IPR018089">
    <property type="entry name" value="OMPdecase_AS"/>
</dbReference>
<evidence type="ECO:0000256" key="10">
    <source>
        <dbReference type="RuleBase" id="RU000512"/>
    </source>
</evidence>
<feature type="binding site" evidence="7 9">
    <location>
        <position position="178"/>
    </location>
    <ligand>
        <name>substrate</name>
    </ligand>
</feature>
<dbReference type="InterPro" id="IPR047596">
    <property type="entry name" value="OMPdecase_bac"/>
</dbReference>
<reference evidence="12 13" key="1">
    <citation type="journal article" date="2016" name="Nat. Commun.">
        <title>Thousands of microbial genomes shed light on interconnected biogeochemical processes in an aquifer system.</title>
        <authorList>
            <person name="Anantharaman K."/>
            <person name="Brown C.T."/>
            <person name="Hug L.A."/>
            <person name="Sharon I."/>
            <person name="Castelle C.J."/>
            <person name="Probst A.J."/>
            <person name="Thomas B.C."/>
            <person name="Singh A."/>
            <person name="Wilkins M.J."/>
            <person name="Karaoz U."/>
            <person name="Brodie E.L."/>
            <person name="Williams K.H."/>
            <person name="Hubbard S.S."/>
            <person name="Banfield J.F."/>
        </authorList>
    </citation>
    <scope>NUCLEOTIDE SEQUENCE [LARGE SCALE GENOMIC DNA]</scope>
</reference>
<evidence type="ECO:0000256" key="8">
    <source>
        <dbReference type="PIRSR" id="PIRSR614732-1"/>
    </source>
</evidence>
<dbReference type="InterPro" id="IPR014732">
    <property type="entry name" value="OMPdecase"/>
</dbReference>
<evidence type="ECO:0000256" key="1">
    <source>
        <dbReference type="ARBA" id="ARBA00002356"/>
    </source>
</evidence>
<feature type="active site" description="For OMPdecase activity" evidence="8">
    <location>
        <position position="62"/>
    </location>
</feature>
<name>A0A1G2R2E4_9BACT</name>
<sequence>MEAKDRIIVALDVDSLDKAKSLVKSLAPHVGCFKVGLELLTAVGAPKVVEFVHSLGGQVFYDGKFNDIPNTVGGAARAVAGLNVKMFNVHASAGIEAMMAAVSNKGQSLVLAVTVLTSLEENNAHLIFGGPSKAKVLQLTRDAKIAGCDGIICSPQELELLGKQKELGSLLKVTPGVRPEWAAAGDQKRIMTPAEAIKAGADYLVIGRPITKPPAEIGTPADAAKKIAEEIAAILQEKR</sequence>